<dbReference type="PATRIC" id="fig|84531.8.peg.3137"/>
<reference evidence="2 3" key="1">
    <citation type="journal article" date="2015" name="BMC Genomics">
        <title>Comparative genomics and metabolic profiling of the genus Lysobacter.</title>
        <authorList>
            <person name="de Bruijn I."/>
            <person name="Cheng X."/>
            <person name="de Jager V."/>
            <person name="Exposito R.G."/>
            <person name="Watrous J."/>
            <person name="Patel N."/>
            <person name="Postma J."/>
            <person name="Dorrestein P.C."/>
            <person name="Kobayashi D."/>
            <person name="Raaijmakers J.M."/>
        </authorList>
    </citation>
    <scope>NUCLEOTIDE SEQUENCE [LARGE SCALE GENOMIC DNA]</scope>
    <source>
        <strain evidence="2 3">76</strain>
    </source>
</reference>
<dbReference type="AlphaFoldDB" id="A0A0S2FCG7"/>
<accession>A0A0S2FCG7</accession>
<keyword evidence="3" id="KW-1185">Reference proteome</keyword>
<dbReference type="STRING" id="84531.LA76x_3128"/>
<dbReference type="Proteomes" id="UP000060787">
    <property type="component" value="Chromosome"/>
</dbReference>
<gene>
    <name evidence="2" type="ORF">LA76x_3128</name>
</gene>
<organism evidence="2 3">
    <name type="scientific">Lysobacter antibioticus</name>
    <dbReference type="NCBI Taxonomy" id="84531"/>
    <lineage>
        <taxon>Bacteria</taxon>
        <taxon>Pseudomonadati</taxon>
        <taxon>Pseudomonadota</taxon>
        <taxon>Gammaproteobacteria</taxon>
        <taxon>Lysobacterales</taxon>
        <taxon>Lysobacteraceae</taxon>
        <taxon>Lysobacter</taxon>
    </lineage>
</organism>
<dbReference type="KEGG" id="lab:LA76x_3128"/>
<dbReference type="EMBL" id="CP011129">
    <property type="protein sequence ID" value="ALN81256.1"/>
    <property type="molecule type" value="Genomic_DNA"/>
</dbReference>
<evidence type="ECO:0000256" key="1">
    <source>
        <dbReference type="SAM" id="MobiDB-lite"/>
    </source>
</evidence>
<feature type="compositionally biased region" description="Low complexity" evidence="1">
    <location>
        <begin position="91"/>
        <end position="105"/>
    </location>
</feature>
<evidence type="ECO:0000313" key="3">
    <source>
        <dbReference type="Proteomes" id="UP000060787"/>
    </source>
</evidence>
<feature type="region of interest" description="Disordered" evidence="1">
    <location>
        <begin position="64"/>
        <end position="108"/>
    </location>
</feature>
<proteinExistence type="predicted"/>
<sequence>MVRRALCSASSHRIDAVRLGCRRASSIVRAAGIFEVGGHLSLVERCRALGSPITTVDAALLRDGRSEGSGAARPMTKSGRRSQFRAGAGHGSSRSGLSRPRGLPPAEKASVGRCWHGIAMRVVADARFRLPASRPRAEV</sequence>
<evidence type="ECO:0000313" key="2">
    <source>
        <dbReference type="EMBL" id="ALN81256.1"/>
    </source>
</evidence>
<protein>
    <submittedName>
        <fullName evidence="2">Uncharacterized protein</fullName>
    </submittedName>
</protein>
<name>A0A0S2FCG7_LYSAN</name>